<accession>A0A840ZLC2</accession>
<dbReference type="NCBIfam" id="TIGR02385">
    <property type="entry name" value="RelE_StbE"/>
    <property type="match status" value="1"/>
</dbReference>
<dbReference type="Pfam" id="PF15738">
    <property type="entry name" value="YafQ_toxin"/>
    <property type="match status" value="1"/>
</dbReference>
<dbReference type="AlphaFoldDB" id="A0A840ZLC2"/>
<dbReference type="GO" id="GO:0006402">
    <property type="term" value="P:mRNA catabolic process"/>
    <property type="evidence" value="ECO:0007669"/>
    <property type="project" value="TreeGrafter"/>
</dbReference>
<keyword evidence="4" id="KW-1185">Reference proteome</keyword>
<dbReference type="Gene3D" id="3.30.2310.20">
    <property type="entry name" value="RelE-like"/>
    <property type="match status" value="1"/>
</dbReference>
<dbReference type="GO" id="GO:0016787">
    <property type="term" value="F:hydrolase activity"/>
    <property type="evidence" value="ECO:0007669"/>
    <property type="project" value="UniProtKB-KW"/>
</dbReference>
<sequence>MRTIERTTQFKRDFKRERKGRHRATLPADLTAVISDLAADQPLAPRLCDHALTGSWNDHRDCHVKPDLVLIYRLVGTETLQLVRLGSHAELGF</sequence>
<name>A0A840ZLC2_9HYPH</name>
<dbReference type="GO" id="GO:0004521">
    <property type="term" value="F:RNA endonuclease activity"/>
    <property type="evidence" value="ECO:0007669"/>
    <property type="project" value="TreeGrafter"/>
</dbReference>
<dbReference type="EMBL" id="JACHOP010000010">
    <property type="protein sequence ID" value="MBB5757984.1"/>
    <property type="molecule type" value="Genomic_DNA"/>
</dbReference>
<keyword evidence="3" id="KW-0378">Hydrolase</keyword>
<evidence type="ECO:0000256" key="1">
    <source>
        <dbReference type="ARBA" id="ARBA00022649"/>
    </source>
</evidence>
<evidence type="ECO:0000313" key="4">
    <source>
        <dbReference type="Proteomes" id="UP000583454"/>
    </source>
</evidence>
<reference evidence="3 4" key="1">
    <citation type="submission" date="2020-08" db="EMBL/GenBank/DDBJ databases">
        <title>Genomic Encyclopedia of Type Strains, Phase IV (KMG-IV): sequencing the most valuable type-strain genomes for metagenomic binning, comparative biology and taxonomic classification.</title>
        <authorList>
            <person name="Goeker M."/>
        </authorList>
    </citation>
    <scope>NUCLEOTIDE SEQUENCE [LARGE SCALE GENOMIC DNA]</scope>
    <source>
        <strain evidence="3 4">DSM 2163</strain>
    </source>
</reference>
<dbReference type="InterPro" id="IPR035093">
    <property type="entry name" value="RelE/ParE_toxin_dom_sf"/>
</dbReference>
<gene>
    <name evidence="3" type="ORF">HNR00_002701</name>
</gene>
<feature type="active site" description="Proton donor" evidence="2">
    <location>
        <position position="88"/>
    </location>
</feature>
<dbReference type="PANTHER" id="PTHR40588:SF1">
    <property type="entry name" value="MRNA INTERFERASE TOXIN YAFQ"/>
    <property type="match status" value="1"/>
</dbReference>
<dbReference type="PANTHER" id="PTHR40588">
    <property type="entry name" value="MRNA INTERFERASE TOXIN YAFQ"/>
    <property type="match status" value="1"/>
</dbReference>
<protein>
    <submittedName>
        <fullName evidence="3">mRNA interferase YafQ</fullName>
        <ecNumber evidence="3">3.1.-.-</ecNumber>
    </submittedName>
</protein>
<dbReference type="GO" id="GO:0006415">
    <property type="term" value="P:translational termination"/>
    <property type="evidence" value="ECO:0007669"/>
    <property type="project" value="TreeGrafter"/>
</dbReference>
<dbReference type="PIRSF" id="PIRSF006156">
    <property type="entry name" value="YafQ"/>
    <property type="match status" value="1"/>
</dbReference>
<evidence type="ECO:0000313" key="3">
    <source>
        <dbReference type="EMBL" id="MBB5757984.1"/>
    </source>
</evidence>
<dbReference type="Proteomes" id="UP000583454">
    <property type="component" value="Unassembled WGS sequence"/>
</dbReference>
<dbReference type="RefSeq" id="WP_183570010.1">
    <property type="nucleotide sequence ID" value="NZ_JACHOP010000010.1"/>
</dbReference>
<dbReference type="InterPro" id="IPR004386">
    <property type="entry name" value="Toxin_YafQ-like"/>
</dbReference>
<evidence type="ECO:0000256" key="2">
    <source>
        <dbReference type="PIRSR" id="PIRSR006156-1"/>
    </source>
</evidence>
<proteinExistence type="predicted"/>
<dbReference type="SUPFAM" id="SSF143011">
    <property type="entry name" value="RelE-like"/>
    <property type="match status" value="1"/>
</dbReference>
<dbReference type="InterPro" id="IPR007712">
    <property type="entry name" value="RelE/ParE_toxin"/>
</dbReference>
<dbReference type="EC" id="3.1.-.-" evidence="3"/>
<comment type="caution">
    <text evidence="3">The sequence shown here is derived from an EMBL/GenBank/DDBJ whole genome shotgun (WGS) entry which is preliminary data.</text>
</comment>
<keyword evidence="1" id="KW-1277">Toxin-antitoxin system</keyword>
<organism evidence="3 4">
    <name type="scientific">Methylorubrum rhodinum</name>
    <dbReference type="NCBI Taxonomy" id="29428"/>
    <lineage>
        <taxon>Bacteria</taxon>
        <taxon>Pseudomonadati</taxon>
        <taxon>Pseudomonadota</taxon>
        <taxon>Alphaproteobacteria</taxon>
        <taxon>Hyphomicrobiales</taxon>
        <taxon>Methylobacteriaceae</taxon>
        <taxon>Methylorubrum</taxon>
    </lineage>
</organism>